<reference evidence="9" key="1">
    <citation type="submission" date="2020-05" db="EMBL/GenBank/DDBJ databases">
        <title>Phylogenomic resolution of chytrid fungi.</title>
        <authorList>
            <person name="Stajich J.E."/>
            <person name="Amses K."/>
            <person name="Simmons R."/>
            <person name="Seto K."/>
            <person name="Myers J."/>
            <person name="Bonds A."/>
            <person name="Quandt C.A."/>
            <person name="Barry K."/>
            <person name="Liu P."/>
            <person name="Grigoriev I."/>
            <person name="Longcore J.E."/>
            <person name="James T.Y."/>
        </authorList>
    </citation>
    <scope>NUCLEOTIDE SEQUENCE</scope>
    <source>
        <strain evidence="9">JEL0476</strain>
    </source>
</reference>
<name>A0AAD5U192_9FUNG</name>
<evidence type="ECO:0000256" key="5">
    <source>
        <dbReference type="SAM" id="Coils"/>
    </source>
</evidence>
<feature type="domain" description="UBA" evidence="7">
    <location>
        <begin position="272"/>
        <end position="315"/>
    </location>
</feature>
<comment type="similarity">
    <text evidence="2 4">Belongs to the RPF2 family.</text>
</comment>
<feature type="region of interest" description="Disordered" evidence="6">
    <location>
        <begin position="951"/>
        <end position="992"/>
    </location>
</feature>
<dbReference type="GO" id="GO:0019843">
    <property type="term" value="F:rRNA binding"/>
    <property type="evidence" value="ECO:0007669"/>
    <property type="project" value="UniProtKB-UniRule"/>
</dbReference>
<dbReference type="InterPro" id="IPR009060">
    <property type="entry name" value="UBA-like_sf"/>
</dbReference>
<evidence type="ECO:0000313" key="9">
    <source>
        <dbReference type="EMBL" id="KAJ3220774.1"/>
    </source>
</evidence>
<accession>A0AAD5U192</accession>
<evidence type="ECO:0000259" key="8">
    <source>
        <dbReference type="PROSITE" id="PS50833"/>
    </source>
</evidence>
<dbReference type="AlphaFoldDB" id="A0AAD5U192"/>
<comment type="subcellular location">
    <subcellularLocation>
        <location evidence="1 4">Nucleus</location>
        <location evidence="1 4">Nucleolus</location>
    </subcellularLocation>
</comment>
<dbReference type="EMBL" id="JADGJW010000274">
    <property type="protein sequence ID" value="KAJ3220774.1"/>
    <property type="molecule type" value="Genomic_DNA"/>
</dbReference>
<feature type="coiled-coil region" evidence="5">
    <location>
        <begin position="100"/>
        <end position="128"/>
    </location>
</feature>
<dbReference type="Gene3D" id="1.10.8.10">
    <property type="entry name" value="DNA helicase RuvA subunit, C-terminal domain"/>
    <property type="match status" value="1"/>
</dbReference>
<dbReference type="Pfam" id="PF04427">
    <property type="entry name" value="Brix"/>
    <property type="match status" value="1"/>
</dbReference>
<dbReference type="PANTHER" id="PTHR12728">
    <property type="entry name" value="BRIX DOMAIN CONTAINING PROTEIN"/>
    <property type="match status" value="1"/>
</dbReference>
<dbReference type="InterPro" id="IPR015940">
    <property type="entry name" value="UBA"/>
</dbReference>
<dbReference type="Pfam" id="PF10154">
    <property type="entry name" value="Fy-3"/>
    <property type="match status" value="3"/>
</dbReference>
<feature type="region of interest" description="Disordered" evidence="6">
    <location>
        <begin position="354"/>
        <end position="391"/>
    </location>
</feature>
<evidence type="ECO:0000256" key="3">
    <source>
        <dbReference type="ARBA" id="ARBA00023242"/>
    </source>
</evidence>
<dbReference type="InterPro" id="IPR007109">
    <property type="entry name" value="Brix"/>
</dbReference>
<evidence type="ECO:0000259" key="7">
    <source>
        <dbReference type="PROSITE" id="PS50030"/>
    </source>
</evidence>
<dbReference type="GO" id="GO:0000463">
    <property type="term" value="P:maturation of LSU-rRNA from tricistronic rRNA transcript (SSU-rRNA, 5.8S rRNA, LSU-rRNA)"/>
    <property type="evidence" value="ECO:0007669"/>
    <property type="project" value="TreeGrafter"/>
</dbReference>
<proteinExistence type="inferred from homology"/>
<evidence type="ECO:0000313" key="10">
    <source>
        <dbReference type="Proteomes" id="UP001211065"/>
    </source>
</evidence>
<feature type="compositionally biased region" description="Low complexity" evidence="6">
    <location>
        <begin position="354"/>
        <end position="381"/>
    </location>
</feature>
<dbReference type="GO" id="GO:0000027">
    <property type="term" value="P:ribosomal large subunit assembly"/>
    <property type="evidence" value="ECO:0007669"/>
    <property type="project" value="InterPro"/>
</dbReference>
<evidence type="ECO:0000256" key="1">
    <source>
        <dbReference type="ARBA" id="ARBA00004604"/>
    </source>
</evidence>
<protein>
    <recommendedName>
        <fullName evidence="4">Ribosome production factor 2 homolog</fullName>
    </recommendedName>
    <alternativeName>
        <fullName evidence="4">Ribosome biogenesis protein RPF2 homolog</fullName>
    </alternativeName>
</protein>
<dbReference type="InterPro" id="IPR039770">
    <property type="entry name" value="Rpf2"/>
</dbReference>
<gene>
    <name evidence="9" type="ORF">HK099_004017</name>
</gene>
<dbReference type="SMART" id="SM00165">
    <property type="entry name" value="UBA"/>
    <property type="match status" value="1"/>
</dbReference>
<comment type="caution">
    <text evidence="9">The sequence shown here is derived from an EMBL/GenBank/DDBJ whole genome shotgun (WGS) entry which is preliminary data.</text>
</comment>
<dbReference type="PROSITE" id="PS50030">
    <property type="entry name" value="UBA"/>
    <property type="match status" value="1"/>
</dbReference>
<evidence type="ECO:0000256" key="4">
    <source>
        <dbReference type="RuleBase" id="RU367086"/>
    </source>
</evidence>
<dbReference type="InterPro" id="IPR019311">
    <property type="entry name" value="Fy-3"/>
</dbReference>
<organism evidence="9 10">
    <name type="scientific">Clydaea vesicula</name>
    <dbReference type="NCBI Taxonomy" id="447962"/>
    <lineage>
        <taxon>Eukaryota</taxon>
        <taxon>Fungi</taxon>
        <taxon>Fungi incertae sedis</taxon>
        <taxon>Chytridiomycota</taxon>
        <taxon>Chytridiomycota incertae sedis</taxon>
        <taxon>Chytridiomycetes</taxon>
        <taxon>Lobulomycetales</taxon>
        <taxon>Lobulomycetaceae</taxon>
        <taxon>Clydaea</taxon>
    </lineage>
</organism>
<dbReference type="SUPFAM" id="SSF46934">
    <property type="entry name" value="UBA-like"/>
    <property type="match status" value="1"/>
</dbReference>
<keyword evidence="10" id="KW-1185">Reference proteome</keyword>
<keyword evidence="3 4" id="KW-0539">Nucleus</keyword>
<evidence type="ECO:0000256" key="6">
    <source>
        <dbReference type="SAM" id="MobiDB-lite"/>
    </source>
</evidence>
<dbReference type="SMART" id="SM00879">
    <property type="entry name" value="Brix"/>
    <property type="match status" value="1"/>
</dbReference>
<sequence length="992" mass="113435">MSSHDLLELHSSVVAKKYGIPTYLEVPFITSLSEVKRLIKDNINKRALMNATKSTQSSTALINEYKKSHKCYYPVKLERSFSKAYNAIVNAADQTMFDTLLQLERTYAQTVETIRNEKQKELDDLKIRQMFELQRVDESDVNMKIYFKDKHLEELIVLERKLRTEVVEVYASQKNEYRDFVNKVYEELITREAESNQKSPQKTEVTEPGVLRLKRNSFINVGETSQEGISISALKKLDKKPSMEMLAALCNNNDVERQENTNSFPVIEQIPNSDQEFANMIANIQEMGFSFEQAEASLDLSSKNLQAAINLLLEKSNVVDRHIPVVRQKKEKHKKIYSDGDFGKRRYPEALKKSSSMLKLRSNSTDSFNSNSSTPPDSPSSKRAFSARSYLQQQQQLQQHKSLSSSNSNNSQTKTLKKMTSFLGKAMEALGLEDSEVRATVKGEIAKLSSNDEYLSESFTIYLGTQVRTMYNLRLIASKSYSDIFTLKLQSPEQELALRAQTANSLYMHDLSGVIVFLTKEDFKMYAKGFSANKEFIEKCKMSTEFHFESIEDQLLLIEKKLKKDDKGEPHLTQGLNVNNEVTSQSKLIVGYRSILKTSQLCDIHHLTIPLLLLPESIVKRIDAKVEQIVYKRSELVLKATKGLIMEHSRGLKHHNNESGGIEKFARSLVFVLPFLMGESQEGYSKTRKATTAKGKRVLQSREAKTEETAKVALFLKSTTTSENVSLALKDLHSLKKPNAVMFSKKNNIKPFEDHKPLEFFSQKNQASLLVLASHSKKRPNSLIFTRTFNYEVIDKIEFHVEECIPMDVFETSKPAMGNRPLIVFQGPQFETGEYSKIRDFFLDFFRGEQTEEINLKGLNHVISITADTDNLIHFRTYMTDLKKSSDPKLPRVELEEFGPALKLRLGRKLFCPDDIFKVATKVPKVLLQNKVKNIERDEIGDKTGRIHMKKQDLNSMQTRKFQGLKREKKEVSEGAESMVESTPSPKKKQKN</sequence>
<dbReference type="Proteomes" id="UP001211065">
    <property type="component" value="Unassembled WGS sequence"/>
</dbReference>
<dbReference type="PROSITE" id="PS50833">
    <property type="entry name" value="BRIX"/>
    <property type="match status" value="1"/>
</dbReference>
<feature type="domain" description="Brix" evidence="8">
    <location>
        <begin position="711"/>
        <end position="915"/>
    </location>
</feature>
<dbReference type="PANTHER" id="PTHR12728:SF0">
    <property type="entry name" value="RIBOSOME PRODUCTION FACTOR 2 HOMOLOG"/>
    <property type="match status" value="1"/>
</dbReference>
<keyword evidence="5" id="KW-0175">Coiled coil</keyword>
<evidence type="ECO:0000256" key="2">
    <source>
        <dbReference type="ARBA" id="ARBA00010782"/>
    </source>
</evidence>
<dbReference type="GO" id="GO:0005730">
    <property type="term" value="C:nucleolus"/>
    <property type="evidence" value="ECO:0007669"/>
    <property type="project" value="UniProtKB-SubCell"/>
</dbReference>